<dbReference type="AlphaFoldDB" id="A0A073KAC6"/>
<dbReference type="Gene3D" id="3.30.565.10">
    <property type="entry name" value="Histidine kinase-like ATPase, C-terminal domain"/>
    <property type="match status" value="1"/>
</dbReference>
<keyword evidence="13" id="KW-0812">Transmembrane</keyword>
<keyword evidence="17" id="KW-1185">Reference proteome</keyword>
<evidence type="ECO:0000256" key="8">
    <source>
        <dbReference type="ARBA" id="ARBA00022777"/>
    </source>
</evidence>
<organism evidence="16 17">
    <name type="scientific">Bacillus manliponensis</name>
    <dbReference type="NCBI Taxonomy" id="574376"/>
    <lineage>
        <taxon>Bacteria</taxon>
        <taxon>Bacillati</taxon>
        <taxon>Bacillota</taxon>
        <taxon>Bacilli</taxon>
        <taxon>Bacillales</taxon>
        <taxon>Bacillaceae</taxon>
        <taxon>Bacillus</taxon>
        <taxon>Bacillus cereus group</taxon>
    </lineage>
</organism>
<evidence type="ECO:0000256" key="12">
    <source>
        <dbReference type="SAM" id="Coils"/>
    </source>
</evidence>
<evidence type="ECO:0000313" key="16">
    <source>
        <dbReference type="EMBL" id="KEK19258.1"/>
    </source>
</evidence>
<evidence type="ECO:0000256" key="10">
    <source>
        <dbReference type="ARBA" id="ARBA00023012"/>
    </source>
</evidence>
<evidence type="ECO:0000256" key="7">
    <source>
        <dbReference type="ARBA" id="ARBA00022741"/>
    </source>
</evidence>
<evidence type="ECO:0000313" key="17">
    <source>
        <dbReference type="Proteomes" id="UP000027822"/>
    </source>
</evidence>
<keyword evidence="9" id="KW-0067">ATP-binding</keyword>
<dbReference type="EMBL" id="JOTN01000008">
    <property type="protein sequence ID" value="KEK19258.1"/>
    <property type="molecule type" value="Genomic_DNA"/>
</dbReference>
<dbReference type="SMART" id="SM00304">
    <property type="entry name" value="HAMP"/>
    <property type="match status" value="1"/>
</dbReference>
<comment type="subcellular location">
    <subcellularLocation>
        <location evidence="2">Cell membrane</location>
        <topology evidence="2">Multi-pass membrane protein</topology>
    </subcellularLocation>
</comment>
<comment type="catalytic activity">
    <reaction evidence="1">
        <text>ATP + protein L-histidine = ADP + protein N-phospho-L-histidine.</text>
        <dbReference type="EC" id="2.7.13.3"/>
    </reaction>
</comment>
<dbReference type="SUPFAM" id="SSF55874">
    <property type="entry name" value="ATPase domain of HSP90 chaperone/DNA topoisomerase II/histidine kinase"/>
    <property type="match status" value="1"/>
</dbReference>
<evidence type="ECO:0000256" key="11">
    <source>
        <dbReference type="ARBA" id="ARBA00023136"/>
    </source>
</evidence>
<feature type="coiled-coil region" evidence="12">
    <location>
        <begin position="214"/>
        <end position="248"/>
    </location>
</feature>
<dbReference type="PANTHER" id="PTHR43065:SF10">
    <property type="entry name" value="PEROXIDE STRESS-ACTIVATED HISTIDINE KINASE MAK3"/>
    <property type="match status" value="1"/>
</dbReference>
<dbReference type="InterPro" id="IPR036097">
    <property type="entry name" value="HisK_dim/P_sf"/>
</dbReference>
<keyword evidence="12" id="KW-0175">Coiled coil</keyword>
<dbReference type="Pfam" id="PF00672">
    <property type="entry name" value="HAMP"/>
    <property type="match status" value="1"/>
</dbReference>
<dbReference type="CDD" id="cd06225">
    <property type="entry name" value="HAMP"/>
    <property type="match status" value="1"/>
</dbReference>
<dbReference type="Proteomes" id="UP000027822">
    <property type="component" value="Unassembled WGS sequence"/>
</dbReference>
<evidence type="ECO:0000256" key="6">
    <source>
        <dbReference type="ARBA" id="ARBA00022679"/>
    </source>
</evidence>
<dbReference type="GO" id="GO:0005886">
    <property type="term" value="C:plasma membrane"/>
    <property type="evidence" value="ECO:0007669"/>
    <property type="project" value="UniProtKB-SubCell"/>
</dbReference>
<feature type="transmembrane region" description="Helical" evidence="13">
    <location>
        <begin position="158"/>
        <end position="177"/>
    </location>
</feature>
<dbReference type="InterPro" id="IPR004358">
    <property type="entry name" value="Sig_transdc_His_kin-like_C"/>
</dbReference>
<evidence type="ECO:0000259" key="15">
    <source>
        <dbReference type="PROSITE" id="PS50885"/>
    </source>
</evidence>
<dbReference type="PANTHER" id="PTHR43065">
    <property type="entry name" value="SENSOR HISTIDINE KINASE"/>
    <property type="match status" value="1"/>
</dbReference>
<dbReference type="InterPro" id="IPR036890">
    <property type="entry name" value="HATPase_C_sf"/>
</dbReference>
<dbReference type="SMART" id="SM00387">
    <property type="entry name" value="HATPase_c"/>
    <property type="match status" value="1"/>
</dbReference>
<dbReference type="Gene3D" id="6.10.340.10">
    <property type="match status" value="1"/>
</dbReference>
<feature type="transmembrane region" description="Helical" evidence="13">
    <location>
        <begin position="9"/>
        <end position="30"/>
    </location>
</feature>
<accession>A0A073KAC6</accession>
<keyword evidence="11 13" id="KW-0472">Membrane</keyword>
<dbReference type="RefSeq" id="WP_034639052.1">
    <property type="nucleotide sequence ID" value="NZ_CBCSJC010000019.1"/>
</dbReference>
<proteinExistence type="predicted"/>
<evidence type="ECO:0000256" key="3">
    <source>
        <dbReference type="ARBA" id="ARBA00012438"/>
    </source>
</evidence>
<comment type="caution">
    <text evidence="16">The sequence shown here is derived from an EMBL/GenBank/DDBJ whole genome shotgun (WGS) entry which is preliminary data.</text>
</comment>
<dbReference type="InterPro" id="IPR005467">
    <property type="entry name" value="His_kinase_dom"/>
</dbReference>
<dbReference type="InterPro" id="IPR003661">
    <property type="entry name" value="HisK_dim/P_dom"/>
</dbReference>
<dbReference type="SUPFAM" id="SSF158472">
    <property type="entry name" value="HAMP domain-like"/>
    <property type="match status" value="1"/>
</dbReference>
<evidence type="ECO:0000256" key="2">
    <source>
        <dbReference type="ARBA" id="ARBA00004651"/>
    </source>
</evidence>
<evidence type="ECO:0000256" key="1">
    <source>
        <dbReference type="ARBA" id="ARBA00000085"/>
    </source>
</evidence>
<dbReference type="STRING" id="574376.BAMA_23035"/>
<gene>
    <name evidence="16" type="ORF">BAMA_23035</name>
</gene>
<keyword evidence="4" id="KW-1003">Cell membrane</keyword>
<keyword evidence="10" id="KW-0902">Two-component regulatory system</keyword>
<dbReference type="eggNOG" id="COG5000">
    <property type="taxonomic scope" value="Bacteria"/>
</dbReference>
<dbReference type="Pfam" id="PF00512">
    <property type="entry name" value="HisKA"/>
    <property type="match status" value="1"/>
</dbReference>
<evidence type="ECO:0000256" key="4">
    <source>
        <dbReference type="ARBA" id="ARBA00022475"/>
    </source>
</evidence>
<name>A0A073KAC6_9BACI</name>
<dbReference type="EC" id="2.7.13.3" evidence="3"/>
<feature type="domain" description="Histidine kinase" evidence="14">
    <location>
        <begin position="357"/>
        <end position="562"/>
    </location>
</feature>
<dbReference type="GO" id="GO:0000155">
    <property type="term" value="F:phosphorelay sensor kinase activity"/>
    <property type="evidence" value="ECO:0007669"/>
    <property type="project" value="InterPro"/>
</dbReference>
<dbReference type="OrthoDB" id="9815750at2"/>
<dbReference type="SMART" id="SM00388">
    <property type="entry name" value="HisKA"/>
    <property type="match status" value="1"/>
</dbReference>
<dbReference type="PRINTS" id="PR00344">
    <property type="entry name" value="BCTRLSENSOR"/>
</dbReference>
<dbReference type="CDD" id="cd00082">
    <property type="entry name" value="HisKA"/>
    <property type="match status" value="1"/>
</dbReference>
<sequence>MFKSIERKILIPFLIIVLLPSIIIGIVSMWSSYQSDKQLKQLAINETLTTIERYGEELDKQVREGELTEEKAKSLVKIMIYKINGLYLKDENDEITKQGIEISKESIDWKLEGSSQLERGFFKESLVITKDLPYWSWQLSYPMEFSIFTGSLPDIQKYILLISIITSIIAVELTIIFSHHLSKPIKNLAEFCRQVSKGQKVKDLDLSRNRKDEIGILSNSLEEMVQRLDEHNQQLSKMKQLNETILNSVHVGMILMVEDSEWIFNDAAKKMIEGNPLLKEKVRKINIYETKKRREEIWDFKLNEGKVYYVVNYLSVENIEGNHRYIMTFEDITERRKLEQRVERMQRLASLGEMASGIAHEIRNPLAGIKTTTQLLMRRLDLSDENLALAENMLIEIDRVNKIITSLLKFSRPIGSKPQHIKLNDTVKSLFLLMDSVVKEKNVKLSLEENNHYVRVDRDHLRQILLNLMINGINAMPNGGELNISSKRIENDLTIAVSDTGVGIKEEIIEKIFNPFFTTNPEGTGLGLSVVHQLIIQNEGEIYVTSNVDEGTTFFITFPIGKEADDNGG</sequence>
<evidence type="ECO:0000256" key="5">
    <source>
        <dbReference type="ARBA" id="ARBA00022553"/>
    </source>
</evidence>
<dbReference type="SUPFAM" id="SSF47384">
    <property type="entry name" value="Homodimeric domain of signal transducing histidine kinase"/>
    <property type="match status" value="1"/>
</dbReference>
<dbReference type="Pfam" id="PF02518">
    <property type="entry name" value="HATPase_c"/>
    <property type="match status" value="1"/>
</dbReference>
<dbReference type="PROSITE" id="PS50109">
    <property type="entry name" value="HIS_KIN"/>
    <property type="match status" value="1"/>
</dbReference>
<evidence type="ECO:0000256" key="13">
    <source>
        <dbReference type="SAM" id="Phobius"/>
    </source>
</evidence>
<keyword evidence="8" id="KW-0418">Kinase</keyword>
<reference evidence="16 17" key="1">
    <citation type="submission" date="2014-06" db="EMBL/GenBank/DDBJ databases">
        <title>Draft genome sequence of Bacillus manliponensis JCM 15802 (MCCC 1A00708).</title>
        <authorList>
            <person name="Lai Q."/>
            <person name="Liu Y."/>
            <person name="Shao Z."/>
        </authorList>
    </citation>
    <scope>NUCLEOTIDE SEQUENCE [LARGE SCALE GENOMIC DNA]</scope>
    <source>
        <strain evidence="16 17">JCM 15802</strain>
    </source>
</reference>
<keyword evidence="13" id="KW-1133">Transmembrane helix</keyword>
<protein>
    <recommendedName>
        <fullName evidence="3">histidine kinase</fullName>
        <ecNumber evidence="3">2.7.13.3</ecNumber>
    </recommendedName>
</protein>
<keyword evidence="5" id="KW-0597">Phosphoprotein</keyword>
<dbReference type="GO" id="GO:0005524">
    <property type="term" value="F:ATP binding"/>
    <property type="evidence" value="ECO:0007669"/>
    <property type="project" value="UniProtKB-KW"/>
</dbReference>
<keyword evidence="7" id="KW-0547">Nucleotide-binding</keyword>
<evidence type="ECO:0000256" key="9">
    <source>
        <dbReference type="ARBA" id="ARBA00022840"/>
    </source>
</evidence>
<feature type="domain" description="HAMP" evidence="15">
    <location>
        <begin position="179"/>
        <end position="233"/>
    </location>
</feature>
<dbReference type="Gene3D" id="1.10.287.130">
    <property type="match status" value="1"/>
</dbReference>
<dbReference type="InterPro" id="IPR003660">
    <property type="entry name" value="HAMP_dom"/>
</dbReference>
<dbReference type="InterPro" id="IPR003594">
    <property type="entry name" value="HATPase_dom"/>
</dbReference>
<keyword evidence="6" id="KW-0808">Transferase</keyword>
<dbReference type="PROSITE" id="PS50885">
    <property type="entry name" value="HAMP"/>
    <property type="match status" value="1"/>
</dbReference>
<evidence type="ECO:0000259" key="14">
    <source>
        <dbReference type="PROSITE" id="PS50109"/>
    </source>
</evidence>